<dbReference type="GO" id="GO:0005743">
    <property type="term" value="C:mitochondrial inner membrane"/>
    <property type="evidence" value="ECO:0007669"/>
    <property type="project" value="UniProtKB-SubCell"/>
</dbReference>
<name>A0A663DTJ3_AQUCH</name>
<dbReference type="SUPFAM" id="SSF81524">
    <property type="entry name" value="14 kDa protein of cytochrome bc1 complex (Ubiquinol-cytochrome c reductase)"/>
    <property type="match status" value="1"/>
</dbReference>
<evidence type="ECO:0000256" key="12">
    <source>
        <dbReference type="ARBA" id="ARBA00032927"/>
    </source>
</evidence>
<dbReference type="InterPro" id="IPR003197">
    <property type="entry name" value="QCR7"/>
</dbReference>
<evidence type="ECO:0000256" key="11">
    <source>
        <dbReference type="ARBA" id="ARBA00031684"/>
    </source>
</evidence>
<proteinExistence type="inferred from homology"/>
<dbReference type="AlphaFoldDB" id="A0A663DTJ3"/>
<keyword evidence="6" id="KW-0999">Mitochondrion inner membrane</keyword>
<dbReference type="InParanoid" id="A0A663DTJ3"/>
<dbReference type="InterPro" id="IPR036544">
    <property type="entry name" value="QCR7_sf"/>
</dbReference>
<keyword evidence="8" id="KW-0496">Mitochondrion</keyword>
<evidence type="ECO:0000256" key="5">
    <source>
        <dbReference type="ARBA" id="ARBA00022660"/>
    </source>
</evidence>
<evidence type="ECO:0000256" key="13">
    <source>
        <dbReference type="ARBA" id="ARBA00038521"/>
    </source>
</evidence>
<dbReference type="GO" id="GO:0006122">
    <property type="term" value="P:mitochondrial electron transport, ubiquinol to cytochrome c"/>
    <property type="evidence" value="ECO:0007669"/>
    <property type="project" value="InterPro"/>
</dbReference>
<evidence type="ECO:0000256" key="6">
    <source>
        <dbReference type="ARBA" id="ARBA00022792"/>
    </source>
</evidence>
<reference evidence="16" key="1">
    <citation type="submission" date="2025-08" db="UniProtKB">
        <authorList>
            <consortium name="Ensembl"/>
        </authorList>
    </citation>
    <scope>IDENTIFICATION</scope>
</reference>
<evidence type="ECO:0000256" key="1">
    <source>
        <dbReference type="ARBA" id="ARBA00004443"/>
    </source>
</evidence>
<dbReference type="GeneTree" id="ENSGT00390000012916"/>
<feature type="compositionally biased region" description="Gly residues" evidence="15">
    <location>
        <begin position="70"/>
        <end position="79"/>
    </location>
</feature>
<dbReference type="PANTHER" id="PTHR12022">
    <property type="entry name" value="UBIQUINOL-CYTOCHROME C REDUCTASE COMPLEX 14 KD PROTEIN"/>
    <property type="match status" value="1"/>
</dbReference>
<dbReference type="GO" id="GO:0045275">
    <property type="term" value="C:respiratory chain complex III"/>
    <property type="evidence" value="ECO:0007669"/>
    <property type="project" value="InterPro"/>
</dbReference>
<evidence type="ECO:0000256" key="3">
    <source>
        <dbReference type="ARBA" id="ARBA00016323"/>
    </source>
</evidence>
<sequence>PCPPRPPLCRWRAGASEQPGAPRRLRQSSRARRRPRGTPKQGQAVTAEADGAVSVLGDRCSPPHRDKAAGVGGGSGATGTGPRRLLPPPRRGACARAEAALADPPPPPGDGRVTQKAARGSEVKMAARASVAGGGRLLDRIRKWYYNAAGFNKLGLMRDDTLYEDDDVKEALKRLPEHLYNERIFRIKRALDLSLKHQILPKDQWVKYEEDKHYLEPYLKEVIRERLEREAWNKK</sequence>
<evidence type="ECO:0000256" key="7">
    <source>
        <dbReference type="ARBA" id="ARBA00022982"/>
    </source>
</evidence>
<keyword evidence="7" id="KW-0249">Electron transport</keyword>
<evidence type="ECO:0000256" key="15">
    <source>
        <dbReference type="SAM" id="MobiDB-lite"/>
    </source>
</evidence>
<keyword evidence="5" id="KW-0679">Respiratory chain</keyword>
<keyword evidence="4" id="KW-0813">Transport</keyword>
<feature type="compositionally biased region" description="Basic residues" evidence="15">
    <location>
        <begin position="23"/>
        <end position="37"/>
    </location>
</feature>
<keyword evidence="17" id="KW-1185">Reference proteome</keyword>
<comment type="subcellular location">
    <subcellularLocation>
        <location evidence="1">Mitochondrion inner membrane</location>
        <topology evidence="1">Peripheral membrane protein</topology>
        <orientation evidence="1">Matrix side</orientation>
    </subcellularLocation>
</comment>
<dbReference type="Ensembl" id="ENSACCT00020003408.1">
    <property type="protein sequence ID" value="ENSACCP00020003283.1"/>
    <property type="gene ID" value="ENSACCG00020002239.1"/>
</dbReference>
<comment type="similarity">
    <text evidence="2">Belongs to the UQCRB/QCR7 family.</text>
</comment>
<evidence type="ECO:0000256" key="4">
    <source>
        <dbReference type="ARBA" id="ARBA00022448"/>
    </source>
</evidence>
<evidence type="ECO:0000256" key="14">
    <source>
        <dbReference type="ARBA" id="ARBA00046393"/>
    </source>
</evidence>
<keyword evidence="9" id="KW-0472">Membrane</keyword>
<dbReference type="FunFam" id="1.10.1090.10:FF:000001">
    <property type="entry name" value="Cytochrome b-c1 complex subunit 7"/>
    <property type="match status" value="1"/>
</dbReference>
<gene>
    <name evidence="16" type="primary">LOC115340273</name>
</gene>
<evidence type="ECO:0000256" key="2">
    <source>
        <dbReference type="ARBA" id="ARBA00008554"/>
    </source>
</evidence>
<dbReference type="Proteomes" id="UP000472275">
    <property type="component" value="Chromosome 4"/>
</dbReference>
<reference evidence="16" key="2">
    <citation type="submission" date="2025-09" db="UniProtKB">
        <authorList>
            <consortium name="Ensembl"/>
        </authorList>
    </citation>
    <scope>IDENTIFICATION</scope>
</reference>
<comment type="subunit">
    <text evidence="14">Component of the ubiquinol-cytochrome c oxidoreductase (cytochrome b-c1 complex, complex III, CIII), a multisubunit enzyme composed of 11 subunits. The complex is composed of 3 respiratory subunits cytochrome b, cytochrome c1 and Rieske protein UQCRFS1, 2 core protein subunits UQCRC1/QCR1 and UQCRC2/QCR2, and 6 low-molecular weight protein subunits UQCRH/QCR6, UQCRB/QCR7, UQCRQ/QCR8, UQCR10/QCR9, UQCR11/QCR10 and subunit 9, the cleavage product of Rieske protein UQCRFS1. The complex exists as an obligatory dimer and forms supercomplexes (SCs) in the inner mitochondrial membrane with NADH-ubiquinone oxidoreductase (complex I, CI) and cytochrome c oxidase (complex IV, CIV), resulting in different assemblies (supercomplex SCI(1)III(2)IV(1) and megacomplex MCI(2)III(2)IV(2)).</text>
</comment>
<feature type="compositionally biased region" description="Low complexity" evidence="15">
    <location>
        <begin position="91"/>
        <end position="102"/>
    </location>
</feature>
<evidence type="ECO:0000256" key="10">
    <source>
        <dbReference type="ARBA" id="ARBA00031021"/>
    </source>
</evidence>
<feature type="region of interest" description="Disordered" evidence="15">
    <location>
        <begin position="1"/>
        <end position="121"/>
    </location>
</feature>
<protein>
    <recommendedName>
        <fullName evidence="3">Cytochrome b-c1 complex subunit 7</fullName>
    </recommendedName>
    <alternativeName>
        <fullName evidence="11">Complex III subunit 7</fullName>
    </alternativeName>
    <alternativeName>
        <fullName evidence="10">Complex III subunit VII</fullName>
    </alternativeName>
    <alternativeName>
        <fullName evidence="12">Ubiquinol-cytochrome c reductase complex 14 kDa protein</fullName>
    </alternativeName>
</protein>
<dbReference type="PANTHER" id="PTHR12022:SF0">
    <property type="entry name" value="CYTOCHROME B-C1 COMPLEX SUBUNIT 7"/>
    <property type="match status" value="1"/>
</dbReference>
<comment type="subunit">
    <text evidence="13">Component of the ubiquinol-cytochrome c oxidoreductase (cytochrome b-c1 complex, complex III, CIII), a multisubunit enzyme composed of 3 respiratory subunits cytochrome b, cytochrome c1 and Rieske protein, 2 core protein subunits, and additional low-molecular weight protein subunits. The complex exists as an obligatory dimer and forms supercomplexes (SCs) in the inner mitochondrial membrane with cytochrome c oxidase (complex IV, CIV).</text>
</comment>
<evidence type="ECO:0000313" key="16">
    <source>
        <dbReference type="Ensembl" id="ENSACCP00020003283.1"/>
    </source>
</evidence>
<dbReference type="Pfam" id="PF02271">
    <property type="entry name" value="UCR_14kD"/>
    <property type="match status" value="1"/>
</dbReference>
<dbReference type="Gene3D" id="1.10.1090.10">
    <property type="entry name" value="Cytochrome b-c1 complex subunit 7"/>
    <property type="match status" value="1"/>
</dbReference>
<evidence type="ECO:0000256" key="8">
    <source>
        <dbReference type="ARBA" id="ARBA00023128"/>
    </source>
</evidence>
<organism evidence="16 17">
    <name type="scientific">Aquila chrysaetos chrysaetos</name>
    <dbReference type="NCBI Taxonomy" id="223781"/>
    <lineage>
        <taxon>Eukaryota</taxon>
        <taxon>Metazoa</taxon>
        <taxon>Chordata</taxon>
        <taxon>Craniata</taxon>
        <taxon>Vertebrata</taxon>
        <taxon>Euteleostomi</taxon>
        <taxon>Archelosauria</taxon>
        <taxon>Archosauria</taxon>
        <taxon>Dinosauria</taxon>
        <taxon>Saurischia</taxon>
        <taxon>Theropoda</taxon>
        <taxon>Coelurosauria</taxon>
        <taxon>Aves</taxon>
        <taxon>Neognathae</taxon>
        <taxon>Neoaves</taxon>
        <taxon>Telluraves</taxon>
        <taxon>Accipitrimorphae</taxon>
        <taxon>Accipitriformes</taxon>
        <taxon>Accipitridae</taxon>
        <taxon>Accipitrinae</taxon>
        <taxon>Aquila</taxon>
    </lineage>
</organism>
<accession>A0A663DTJ3</accession>
<evidence type="ECO:0000256" key="9">
    <source>
        <dbReference type="ARBA" id="ARBA00023136"/>
    </source>
</evidence>
<evidence type="ECO:0000313" key="17">
    <source>
        <dbReference type="Proteomes" id="UP000472275"/>
    </source>
</evidence>